<organism evidence="3 4">
    <name type="scientific">Tigriopus californicus</name>
    <name type="common">Marine copepod</name>
    <dbReference type="NCBI Taxonomy" id="6832"/>
    <lineage>
        <taxon>Eukaryota</taxon>
        <taxon>Metazoa</taxon>
        <taxon>Ecdysozoa</taxon>
        <taxon>Arthropoda</taxon>
        <taxon>Crustacea</taxon>
        <taxon>Multicrustacea</taxon>
        <taxon>Hexanauplia</taxon>
        <taxon>Copepoda</taxon>
        <taxon>Harpacticoida</taxon>
        <taxon>Harpacticidae</taxon>
        <taxon>Tigriopus</taxon>
    </lineage>
</organism>
<protein>
    <recommendedName>
        <fullName evidence="5">Apple domain-containing protein</fullName>
    </recommendedName>
</protein>
<feature type="chain" id="PRO_5022197523" description="Apple domain-containing protein" evidence="2">
    <location>
        <begin position="25"/>
        <end position="392"/>
    </location>
</feature>
<name>A0A553NUA5_TIGCA</name>
<sequence length="392" mass="42907">MPTRSASWLLGLVPVIFFAVQVSGECWIPGRCQGVLTNIIHSESKENCLETCQTDSECNWFTFDTSDGTCYHFNSCPTVDDSCFTCVSGESSCENEGNTKFLVVSGDDYNNDTEILELSSWPSGTCSKPDDLIANRYGGFLMTDSTQSPLFCGGRFDQDYFQDCQQFSYGTNQWSTTTTSMAEKRWLAKSLELSSDQWWITGGFNGESKLNSTEVFKNGQFSPGPQLPEAAYDHCIVATQNGNAILTGGDTENAFASNRTWKHDWTTGEWSPLPDLAIARTAHACGLTPEGRVFVAGGDWMGGGDLLSTEILTPDMSAWEPGPDLPFGVMRGASVQFQNQALIVGGYWDGEAGNGVMAFDGIMWVVKNQTLAINRQWHSAIVIPNELVQNCG</sequence>
<dbReference type="PANTHER" id="PTHR45632">
    <property type="entry name" value="LD33804P"/>
    <property type="match status" value="1"/>
</dbReference>
<reference evidence="3 4" key="1">
    <citation type="journal article" date="2018" name="Nat. Ecol. Evol.">
        <title>Genomic signatures of mitonuclear coevolution across populations of Tigriopus californicus.</title>
        <authorList>
            <person name="Barreto F.S."/>
            <person name="Watson E.T."/>
            <person name="Lima T.G."/>
            <person name="Willett C.S."/>
            <person name="Edmands S."/>
            <person name="Li W."/>
            <person name="Burton R.S."/>
        </authorList>
    </citation>
    <scope>NUCLEOTIDE SEQUENCE [LARGE SCALE GENOMIC DNA]</scope>
    <source>
        <strain evidence="3 4">San Diego</strain>
    </source>
</reference>
<evidence type="ECO:0000313" key="3">
    <source>
        <dbReference type="EMBL" id="TRY69011.1"/>
    </source>
</evidence>
<evidence type="ECO:0000256" key="1">
    <source>
        <dbReference type="ARBA" id="ARBA00022441"/>
    </source>
</evidence>
<dbReference type="InterPro" id="IPR015915">
    <property type="entry name" value="Kelch-typ_b-propeller"/>
</dbReference>
<keyword evidence="1" id="KW-0880">Kelch repeat</keyword>
<dbReference type="OMA" id="CIALKEC"/>
<dbReference type="PANTHER" id="PTHR45632:SF17">
    <property type="entry name" value="KELCH-LIKE PROTEIN 31"/>
    <property type="match status" value="1"/>
</dbReference>
<dbReference type="Proteomes" id="UP000318571">
    <property type="component" value="Chromosome 1"/>
</dbReference>
<dbReference type="Gene3D" id="2.120.10.80">
    <property type="entry name" value="Kelch-type beta propeller"/>
    <property type="match status" value="1"/>
</dbReference>
<dbReference type="Gene3D" id="3.50.4.10">
    <property type="entry name" value="Hepatocyte Growth Factor"/>
    <property type="match status" value="1"/>
</dbReference>
<dbReference type="OrthoDB" id="45365at2759"/>
<proteinExistence type="predicted"/>
<comment type="caution">
    <text evidence="3">The sequence shown here is derived from an EMBL/GenBank/DDBJ whole genome shotgun (WGS) entry which is preliminary data.</text>
</comment>
<feature type="signal peptide" evidence="2">
    <location>
        <begin position="1"/>
        <end position="24"/>
    </location>
</feature>
<dbReference type="SMART" id="SM00612">
    <property type="entry name" value="Kelch"/>
    <property type="match status" value="3"/>
</dbReference>
<keyword evidence="2" id="KW-0732">Signal</keyword>
<dbReference type="STRING" id="6832.A0A553NUA5"/>
<dbReference type="SUPFAM" id="SSF117281">
    <property type="entry name" value="Kelch motif"/>
    <property type="match status" value="2"/>
</dbReference>
<dbReference type="AlphaFoldDB" id="A0A553NUA5"/>
<keyword evidence="4" id="KW-1185">Reference proteome</keyword>
<evidence type="ECO:0000256" key="2">
    <source>
        <dbReference type="SAM" id="SignalP"/>
    </source>
</evidence>
<dbReference type="EMBL" id="VCGU01000010">
    <property type="protein sequence ID" value="TRY69011.1"/>
    <property type="molecule type" value="Genomic_DNA"/>
</dbReference>
<evidence type="ECO:0000313" key="4">
    <source>
        <dbReference type="Proteomes" id="UP000318571"/>
    </source>
</evidence>
<accession>A0A553NUA5</accession>
<gene>
    <name evidence="3" type="ORF">TCAL_12017</name>
</gene>
<evidence type="ECO:0008006" key="5">
    <source>
        <dbReference type="Google" id="ProtNLM"/>
    </source>
</evidence>
<dbReference type="InterPro" id="IPR006652">
    <property type="entry name" value="Kelch_1"/>
</dbReference>